<dbReference type="Proteomes" id="UP001500957">
    <property type="component" value="Unassembled WGS sequence"/>
</dbReference>
<organism evidence="7 8">
    <name type="scientific">Sporichthya brevicatena</name>
    <dbReference type="NCBI Taxonomy" id="171442"/>
    <lineage>
        <taxon>Bacteria</taxon>
        <taxon>Bacillati</taxon>
        <taxon>Actinomycetota</taxon>
        <taxon>Actinomycetes</taxon>
        <taxon>Sporichthyales</taxon>
        <taxon>Sporichthyaceae</taxon>
        <taxon>Sporichthya</taxon>
    </lineage>
</organism>
<gene>
    <name evidence="7" type="ORF">GCM10009547_33870</name>
</gene>
<dbReference type="RefSeq" id="WP_344606883.1">
    <property type="nucleotide sequence ID" value="NZ_BAAAHE010000029.1"/>
</dbReference>
<dbReference type="Gene3D" id="1.10.150.130">
    <property type="match status" value="1"/>
</dbReference>
<proteinExistence type="inferred from homology"/>
<feature type="domain" description="Core-binding (CB)" evidence="6">
    <location>
        <begin position="82"/>
        <end position="165"/>
    </location>
</feature>
<protein>
    <submittedName>
        <fullName evidence="7">Site-specific integrase</fullName>
    </submittedName>
</protein>
<keyword evidence="2 4" id="KW-0238">DNA-binding</keyword>
<dbReference type="InterPro" id="IPR013762">
    <property type="entry name" value="Integrase-like_cat_sf"/>
</dbReference>
<dbReference type="CDD" id="cd01189">
    <property type="entry name" value="INT_ICEBs1_C_like"/>
    <property type="match status" value="1"/>
</dbReference>
<dbReference type="PANTHER" id="PTHR30349:SF64">
    <property type="entry name" value="PROPHAGE INTEGRASE INTD-RELATED"/>
    <property type="match status" value="1"/>
</dbReference>
<dbReference type="Pfam" id="PF00589">
    <property type="entry name" value="Phage_integrase"/>
    <property type="match status" value="1"/>
</dbReference>
<evidence type="ECO:0000256" key="2">
    <source>
        <dbReference type="ARBA" id="ARBA00023125"/>
    </source>
</evidence>
<comment type="caution">
    <text evidence="7">The sequence shown here is derived from an EMBL/GenBank/DDBJ whole genome shotgun (WGS) entry which is preliminary data.</text>
</comment>
<dbReference type="PROSITE" id="PS51900">
    <property type="entry name" value="CB"/>
    <property type="match status" value="1"/>
</dbReference>
<keyword evidence="8" id="KW-1185">Reference proteome</keyword>
<evidence type="ECO:0000313" key="7">
    <source>
        <dbReference type="EMBL" id="GAA0627529.1"/>
    </source>
</evidence>
<dbReference type="InterPro" id="IPR053876">
    <property type="entry name" value="Phage_int_M"/>
</dbReference>
<evidence type="ECO:0000256" key="4">
    <source>
        <dbReference type="PROSITE-ProRule" id="PRU01248"/>
    </source>
</evidence>
<dbReference type="PROSITE" id="PS51898">
    <property type="entry name" value="TYR_RECOMBINASE"/>
    <property type="match status" value="1"/>
</dbReference>
<sequence>MTARRARTRTFGNVRKLPSGRWQARFHGPDGRHHTARTAANKPLTFDTKKAAEDYLAAQRTAINNGTWTPPDLTTPPPTEVPTFETYARTWIAQRTNRKGQPLAVRTRELYEQLLENRLAPTFGDLPPAEITPPAVRSWYAQQASTPTARAHAYALMRAILTTAVEDGLLGSNPCLVKGGGVTERSRKIRPATLDELGAIVAALPERYRAMALLACWCSLRFGEITALRRADVDLDGRVLRVRQAAAATKSSGIVVKAPKSSAGVRDVTIPPHLVEDLRAHLRDHAQPGRDGLLFPAAGGGHMSASALHKVYRRAREAAGREDLTFHDLRHTGQTYAAAAGANLRELMARAGQSSPGAALRYLHEVDGRQREIADRLAQFATQDPVVLSGSADVATEGETR</sequence>
<comment type="similarity">
    <text evidence="1">Belongs to the 'phage' integrase family.</text>
</comment>
<evidence type="ECO:0000259" key="5">
    <source>
        <dbReference type="PROSITE" id="PS51898"/>
    </source>
</evidence>
<dbReference type="Pfam" id="PF22022">
    <property type="entry name" value="Phage_int_M"/>
    <property type="match status" value="1"/>
</dbReference>
<name>A0ABP3S6K9_9ACTN</name>
<dbReference type="InterPro" id="IPR011010">
    <property type="entry name" value="DNA_brk_join_enz"/>
</dbReference>
<dbReference type="EMBL" id="BAAAHE010000029">
    <property type="protein sequence ID" value="GAA0627529.1"/>
    <property type="molecule type" value="Genomic_DNA"/>
</dbReference>
<reference evidence="8" key="1">
    <citation type="journal article" date="2019" name="Int. J. Syst. Evol. Microbiol.">
        <title>The Global Catalogue of Microorganisms (GCM) 10K type strain sequencing project: providing services to taxonomists for standard genome sequencing and annotation.</title>
        <authorList>
            <consortium name="The Broad Institute Genomics Platform"/>
            <consortium name="The Broad Institute Genome Sequencing Center for Infectious Disease"/>
            <person name="Wu L."/>
            <person name="Ma J."/>
        </authorList>
    </citation>
    <scope>NUCLEOTIDE SEQUENCE [LARGE SCALE GENOMIC DNA]</scope>
    <source>
        <strain evidence="8">JCM 10671</strain>
    </source>
</reference>
<dbReference type="InterPro" id="IPR044068">
    <property type="entry name" value="CB"/>
</dbReference>
<dbReference type="PANTHER" id="PTHR30349">
    <property type="entry name" value="PHAGE INTEGRASE-RELATED"/>
    <property type="match status" value="1"/>
</dbReference>
<accession>A0ABP3S6K9</accession>
<evidence type="ECO:0000259" key="6">
    <source>
        <dbReference type="PROSITE" id="PS51900"/>
    </source>
</evidence>
<dbReference type="Gene3D" id="1.10.443.10">
    <property type="entry name" value="Intergrase catalytic core"/>
    <property type="match status" value="1"/>
</dbReference>
<dbReference type="InterPro" id="IPR058717">
    <property type="entry name" value="Phage_L5_Integrase_N"/>
</dbReference>
<evidence type="ECO:0000256" key="1">
    <source>
        <dbReference type="ARBA" id="ARBA00008857"/>
    </source>
</evidence>
<dbReference type="Pfam" id="PF26003">
    <property type="entry name" value="Integrase_N_phage"/>
    <property type="match status" value="1"/>
</dbReference>
<dbReference type="InterPro" id="IPR002104">
    <property type="entry name" value="Integrase_catalytic"/>
</dbReference>
<feature type="domain" description="Tyr recombinase" evidence="5">
    <location>
        <begin position="187"/>
        <end position="375"/>
    </location>
</feature>
<dbReference type="InterPro" id="IPR050090">
    <property type="entry name" value="Tyrosine_recombinase_XerCD"/>
</dbReference>
<keyword evidence="3" id="KW-0233">DNA recombination</keyword>
<dbReference type="InterPro" id="IPR010998">
    <property type="entry name" value="Integrase_recombinase_N"/>
</dbReference>
<evidence type="ECO:0000313" key="8">
    <source>
        <dbReference type="Proteomes" id="UP001500957"/>
    </source>
</evidence>
<evidence type="ECO:0000256" key="3">
    <source>
        <dbReference type="ARBA" id="ARBA00023172"/>
    </source>
</evidence>
<dbReference type="SUPFAM" id="SSF56349">
    <property type="entry name" value="DNA breaking-rejoining enzymes"/>
    <property type="match status" value="1"/>
</dbReference>